<keyword evidence="3" id="KW-0969">Cilium</keyword>
<dbReference type="GO" id="GO:0030992">
    <property type="term" value="C:intraciliary transport particle B"/>
    <property type="evidence" value="ECO:0007669"/>
    <property type="project" value="TreeGrafter"/>
</dbReference>
<keyword evidence="5" id="KW-0175">Coiled coil</keyword>
<feature type="coiled-coil region" evidence="5">
    <location>
        <begin position="272"/>
        <end position="352"/>
    </location>
</feature>
<evidence type="ECO:0000256" key="4">
    <source>
        <dbReference type="ARBA" id="ARBA00023273"/>
    </source>
</evidence>
<dbReference type="GO" id="GO:0042073">
    <property type="term" value="P:intraciliary transport"/>
    <property type="evidence" value="ECO:0007669"/>
    <property type="project" value="TreeGrafter"/>
</dbReference>
<evidence type="ECO:0000256" key="2">
    <source>
        <dbReference type="ARBA" id="ARBA00009415"/>
    </source>
</evidence>
<dbReference type="InterPro" id="IPR019530">
    <property type="entry name" value="Intra-flagellar_transport_57"/>
</dbReference>
<evidence type="ECO:0000313" key="8">
    <source>
        <dbReference type="Proteomes" id="UP000038009"/>
    </source>
</evidence>
<comment type="similarity">
    <text evidence="2">Belongs to the IFT57 family.</text>
</comment>
<dbReference type="VEuPathDB" id="TriTrypDB:Lsey_0304_0110"/>
<dbReference type="GO" id="GO:0005815">
    <property type="term" value="C:microtubule organizing center"/>
    <property type="evidence" value="ECO:0007669"/>
    <property type="project" value="TreeGrafter"/>
</dbReference>
<feature type="compositionally biased region" description="Polar residues" evidence="6">
    <location>
        <begin position="1"/>
        <end position="20"/>
    </location>
</feature>
<dbReference type="GO" id="GO:0005794">
    <property type="term" value="C:Golgi apparatus"/>
    <property type="evidence" value="ECO:0007669"/>
    <property type="project" value="TreeGrafter"/>
</dbReference>
<accession>A0A0N1PAC0</accession>
<dbReference type="GO" id="GO:0005929">
    <property type="term" value="C:cilium"/>
    <property type="evidence" value="ECO:0007669"/>
    <property type="project" value="UniProtKB-SubCell"/>
</dbReference>
<dbReference type="AlphaFoldDB" id="A0A0N1PAC0"/>
<dbReference type="OMA" id="VHAHDQD"/>
<dbReference type="EMBL" id="LJSK01000304">
    <property type="protein sequence ID" value="KPI83975.1"/>
    <property type="molecule type" value="Genomic_DNA"/>
</dbReference>
<dbReference type="GO" id="GO:1905515">
    <property type="term" value="P:non-motile cilium assembly"/>
    <property type="evidence" value="ECO:0007669"/>
    <property type="project" value="TreeGrafter"/>
</dbReference>
<dbReference type="PANTHER" id="PTHR16011">
    <property type="entry name" value="IFT57/HIPPI"/>
    <property type="match status" value="1"/>
</dbReference>
<protein>
    <recommendedName>
        <fullName evidence="9">Intraflagellar transport protein 57/55</fullName>
    </recommendedName>
</protein>
<evidence type="ECO:0008006" key="9">
    <source>
        <dbReference type="Google" id="ProtNLM"/>
    </source>
</evidence>
<feature type="region of interest" description="Disordered" evidence="6">
    <location>
        <begin position="1"/>
        <end position="26"/>
    </location>
</feature>
<keyword evidence="4" id="KW-0966">Cell projection</keyword>
<comment type="subcellular location">
    <subcellularLocation>
        <location evidence="1">Cell projection</location>
        <location evidence="1">Cilium</location>
    </subcellularLocation>
</comment>
<dbReference type="PANTHER" id="PTHR16011:SF0">
    <property type="entry name" value="INTRAFLAGELLAR TRANSPORT PROTEIN 57 HOMOLOG"/>
    <property type="match status" value="1"/>
</dbReference>
<organism evidence="7 8">
    <name type="scientific">Leptomonas seymouri</name>
    <dbReference type="NCBI Taxonomy" id="5684"/>
    <lineage>
        <taxon>Eukaryota</taxon>
        <taxon>Discoba</taxon>
        <taxon>Euglenozoa</taxon>
        <taxon>Kinetoplastea</taxon>
        <taxon>Metakinetoplastina</taxon>
        <taxon>Trypanosomatida</taxon>
        <taxon>Trypanosomatidae</taxon>
        <taxon>Leishmaniinae</taxon>
        <taxon>Leptomonas</taxon>
    </lineage>
</organism>
<keyword evidence="8" id="KW-1185">Reference proteome</keyword>
<gene>
    <name evidence="7" type="ORF">ABL78_6986</name>
</gene>
<reference evidence="7 8" key="1">
    <citation type="journal article" date="2015" name="PLoS Pathog.">
        <title>Leptomonas seymouri: Adaptations to the Dixenous Life Cycle Analyzed by Genome Sequencing, Transcriptome Profiling and Co-infection with Leishmania donovani.</title>
        <authorList>
            <person name="Kraeva N."/>
            <person name="Butenko A."/>
            <person name="Hlavacova J."/>
            <person name="Kostygov A."/>
            <person name="Myskova J."/>
            <person name="Grybchuk D."/>
            <person name="Lestinova T."/>
            <person name="Votypka J."/>
            <person name="Volf P."/>
            <person name="Opperdoes F."/>
            <person name="Flegontov P."/>
            <person name="Lukes J."/>
            <person name="Yurchenko V."/>
        </authorList>
    </citation>
    <scope>NUCLEOTIDE SEQUENCE [LARGE SCALE GENOMIC DNA]</scope>
    <source>
        <strain evidence="7 8">ATCC 30220</strain>
    </source>
</reference>
<evidence type="ECO:0000313" key="7">
    <source>
        <dbReference type="EMBL" id="KPI83975.1"/>
    </source>
</evidence>
<dbReference type="OrthoDB" id="423881at2759"/>
<sequence>MSEEAASTTKQPAENSSSGANGLGVDDSTMEDIIDKLRILNYETDFCRAVRPPFSPLSPFYFSAPSSMDNPNAQFFYFTSLCAWLMKLCGNEFDAPGQFDDPNASSTTILAELRSMGISIPNIAPTRLKQGSGEAVLAVLSGLVNAALKSKGYQYEPTDYSLVARYDEMAAVADAEDEQGEDEIEDNVVIDSDDDDEIYVRAVTGNKPAKADADRPPTPKVDVEEWRMEVERVAPLLQVRPLAIDDWRSRIESATVLLKAVEKMYPDVKQMLERLSGDMEKAKDRIQKREQTLAQQFSDQVEDYRVKLRELNTSLDAANVAQQSVQQMTMELNQVSDLLDQTKRDIEERQAKISDTTPLIQVKEAVVKVQAEIKLMSLRIGILQNGVLQHVMKQTKARREMPTGDGNRIYSAEIMFS</sequence>
<evidence type="ECO:0000256" key="1">
    <source>
        <dbReference type="ARBA" id="ARBA00004138"/>
    </source>
</evidence>
<name>A0A0N1PAC0_LEPSE</name>
<dbReference type="Pfam" id="PF10498">
    <property type="entry name" value="IFT57"/>
    <property type="match status" value="1"/>
</dbReference>
<dbReference type="Proteomes" id="UP000038009">
    <property type="component" value="Unassembled WGS sequence"/>
</dbReference>
<evidence type="ECO:0000256" key="6">
    <source>
        <dbReference type="SAM" id="MobiDB-lite"/>
    </source>
</evidence>
<proteinExistence type="inferred from homology"/>
<comment type="caution">
    <text evidence="7">The sequence shown here is derived from an EMBL/GenBank/DDBJ whole genome shotgun (WGS) entry which is preliminary data.</text>
</comment>
<evidence type="ECO:0000256" key="3">
    <source>
        <dbReference type="ARBA" id="ARBA00023069"/>
    </source>
</evidence>
<evidence type="ECO:0000256" key="5">
    <source>
        <dbReference type="SAM" id="Coils"/>
    </source>
</evidence>